<accession>A0A1X2G617</accession>
<evidence type="ECO:0000313" key="2">
    <source>
        <dbReference type="Proteomes" id="UP000242146"/>
    </source>
</evidence>
<comment type="caution">
    <text evidence="1">The sequence shown here is derived from an EMBL/GenBank/DDBJ whole genome shotgun (WGS) entry which is preliminary data.</text>
</comment>
<name>A0A1X2G617_9FUNG</name>
<dbReference type="AlphaFoldDB" id="A0A1X2G617"/>
<keyword evidence="2" id="KW-1185">Reference proteome</keyword>
<reference evidence="1 2" key="1">
    <citation type="submission" date="2016-07" db="EMBL/GenBank/DDBJ databases">
        <title>Pervasive Adenine N6-methylation of Active Genes in Fungi.</title>
        <authorList>
            <consortium name="DOE Joint Genome Institute"/>
            <person name="Mondo S.J."/>
            <person name="Dannebaum R.O."/>
            <person name="Kuo R.C."/>
            <person name="Labutti K."/>
            <person name="Haridas S."/>
            <person name="Kuo A."/>
            <person name="Salamov A."/>
            <person name="Ahrendt S.R."/>
            <person name="Lipzen A."/>
            <person name="Sullivan W."/>
            <person name="Andreopoulos W.B."/>
            <person name="Clum A."/>
            <person name="Lindquist E."/>
            <person name="Daum C."/>
            <person name="Ramamoorthy G.K."/>
            <person name="Gryganskyi A."/>
            <person name="Culley D."/>
            <person name="Magnuson J.K."/>
            <person name="James T.Y."/>
            <person name="O'Malley M.A."/>
            <person name="Stajich J.E."/>
            <person name="Spatafora J.W."/>
            <person name="Visel A."/>
            <person name="Grigoriev I.V."/>
        </authorList>
    </citation>
    <scope>NUCLEOTIDE SEQUENCE [LARGE SCALE GENOMIC DNA]</scope>
    <source>
        <strain evidence="1 2">NRRL 3301</strain>
    </source>
</reference>
<dbReference type="EMBL" id="MCGT01000040">
    <property type="protein sequence ID" value="ORX45921.1"/>
    <property type="molecule type" value="Genomic_DNA"/>
</dbReference>
<sequence>MFGPNILFFFGQSSHVLLYAEQTCHPAFFFTESLSQIPVLYSTVLTVFLPFFLHYDTGMMLPVSCMISQKPKQLFNAGCCFSCSAFSCSITNGNTHFLQYLFICSPRLRLILLLDDLAKKKKITVVVSQLLNASFNKEKKTSTVPRGPIPLQRASMHWYSNINFS</sequence>
<organism evidence="1 2">
    <name type="scientific">Hesseltinella vesiculosa</name>
    <dbReference type="NCBI Taxonomy" id="101127"/>
    <lineage>
        <taxon>Eukaryota</taxon>
        <taxon>Fungi</taxon>
        <taxon>Fungi incertae sedis</taxon>
        <taxon>Mucoromycota</taxon>
        <taxon>Mucoromycotina</taxon>
        <taxon>Mucoromycetes</taxon>
        <taxon>Mucorales</taxon>
        <taxon>Cunninghamellaceae</taxon>
        <taxon>Hesseltinella</taxon>
    </lineage>
</organism>
<dbReference type="Proteomes" id="UP000242146">
    <property type="component" value="Unassembled WGS sequence"/>
</dbReference>
<proteinExistence type="predicted"/>
<protein>
    <submittedName>
        <fullName evidence="1">Uncharacterized protein</fullName>
    </submittedName>
</protein>
<gene>
    <name evidence="1" type="ORF">DM01DRAFT_1168062</name>
</gene>
<evidence type="ECO:0000313" key="1">
    <source>
        <dbReference type="EMBL" id="ORX45921.1"/>
    </source>
</evidence>